<evidence type="ECO:0000256" key="1">
    <source>
        <dbReference type="SAM" id="MobiDB-lite"/>
    </source>
</evidence>
<name>A0ABN9QB24_9DINO</name>
<protein>
    <submittedName>
        <fullName evidence="2">Uncharacterized protein</fullName>
    </submittedName>
</protein>
<sequence>MGAERTGHDAQQQPARVEKNGEPRCKATMIPPNSAKTLHQLTGHEALNTPVHVEHQLSVLTEQQAVLDECTRQCNGKFKNIEDALCPRSWTSIMQSSTV</sequence>
<accession>A0ABN9QB24</accession>
<dbReference type="Proteomes" id="UP001189429">
    <property type="component" value="Unassembled WGS sequence"/>
</dbReference>
<dbReference type="EMBL" id="CAUYUJ010002886">
    <property type="protein sequence ID" value="CAK0802805.1"/>
    <property type="molecule type" value="Genomic_DNA"/>
</dbReference>
<proteinExistence type="predicted"/>
<reference evidence="2" key="1">
    <citation type="submission" date="2023-10" db="EMBL/GenBank/DDBJ databases">
        <authorList>
            <person name="Chen Y."/>
            <person name="Shah S."/>
            <person name="Dougan E. K."/>
            <person name="Thang M."/>
            <person name="Chan C."/>
        </authorList>
    </citation>
    <scope>NUCLEOTIDE SEQUENCE [LARGE SCALE GENOMIC DNA]</scope>
</reference>
<organism evidence="2 3">
    <name type="scientific">Prorocentrum cordatum</name>
    <dbReference type="NCBI Taxonomy" id="2364126"/>
    <lineage>
        <taxon>Eukaryota</taxon>
        <taxon>Sar</taxon>
        <taxon>Alveolata</taxon>
        <taxon>Dinophyceae</taxon>
        <taxon>Prorocentrales</taxon>
        <taxon>Prorocentraceae</taxon>
        <taxon>Prorocentrum</taxon>
    </lineage>
</organism>
<feature type="compositionally biased region" description="Basic and acidic residues" evidence="1">
    <location>
        <begin position="16"/>
        <end position="25"/>
    </location>
</feature>
<feature type="region of interest" description="Disordered" evidence="1">
    <location>
        <begin position="1"/>
        <end position="26"/>
    </location>
</feature>
<gene>
    <name evidence="2" type="ORF">PCOR1329_LOCUS10186</name>
</gene>
<evidence type="ECO:0000313" key="3">
    <source>
        <dbReference type="Proteomes" id="UP001189429"/>
    </source>
</evidence>
<evidence type="ECO:0000313" key="2">
    <source>
        <dbReference type="EMBL" id="CAK0802805.1"/>
    </source>
</evidence>
<keyword evidence="3" id="KW-1185">Reference proteome</keyword>
<comment type="caution">
    <text evidence="2">The sequence shown here is derived from an EMBL/GenBank/DDBJ whole genome shotgun (WGS) entry which is preliminary data.</text>
</comment>